<feature type="compositionally biased region" description="Basic and acidic residues" evidence="1">
    <location>
        <begin position="87"/>
        <end position="105"/>
    </location>
</feature>
<dbReference type="Pfam" id="PF10180">
    <property type="entry name" value="WKF"/>
    <property type="match status" value="1"/>
</dbReference>
<organism evidence="3 4">
    <name type="scientific">Laetiporus sulphureus 93-53</name>
    <dbReference type="NCBI Taxonomy" id="1314785"/>
    <lineage>
        <taxon>Eukaryota</taxon>
        <taxon>Fungi</taxon>
        <taxon>Dikarya</taxon>
        <taxon>Basidiomycota</taxon>
        <taxon>Agaricomycotina</taxon>
        <taxon>Agaricomycetes</taxon>
        <taxon>Polyporales</taxon>
        <taxon>Laetiporus</taxon>
    </lineage>
</organism>
<reference evidence="3 4" key="1">
    <citation type="journal article" date="2016" name="Mol. Biol. Evol.">
        <title>Comparative Genomics of Early-Diverging Mushroom-Forming Fungi Provides Insights into the Origins of Lignocellulose Decay Capabilities.</title>
        <authorList>
            <person name="Nagy L.G."/>
            <person name="Riley R."/>
            <person name="Tritt A."/>
            <person name="Adam C."/>
            <person name="Daum C."/>
            <person name="Floudas D."/>
            <person name="Sun H."/>
            <person name="Yadav J.S."/>
            <person name="Pangilinan J."/>
            <person name="Larsson K.H."/>
            <person name="Matsuura K."/>
            <person name="Barry K."/>
            <person name="Labutti K."/>
            <person name="Kuo R."/>
            <person name="Ohm R.A."/>
            <person name="Bhattacharya S.S."/>
            <person name="Shirouzu T."/>
            <person name="Yoshinaga Y."/>
            <person name="Martin F.M."/>
            <person name="Grigoriev I.V."/>
            <person name="Hibbett D.S."/>
        </authorList>
    </citation>
    <scope>NUCLEOTIDE SEQUENCE [LARGE SCALE GENOMIC DNA]</scope>
    <source>
        <strain evidence="3 4">93-53</strain>
    </source>
</reference>
<dbReference type="GeneID" id="63823066"/>
<dbReference type="Proteomes" id="UP000076871">
    <property type="component" value="Unassembled WGS sequence"/>
</dbReference>
<dbReference type="OrthoDB" id="10261563at2759"/>
<dbReference type="AlphaFoldDB" id="A0A165IDA2"/>
<dbReference type="InParanoid" id="A0A165IDA2"/>
<dbReference type="PANTHER" id="PTHR22306:SF2">
    <property type="entry name" value="CHROMOSOME 7 OPEN READING FRAME 50"/>
    <property type="match status" value="1"/>
</dbReference>
<dbReference type="RefSeq" id="XP_040770430.1">
    <property type="nucleotide sequence ID" value="XM_040906037.1"/>
</dbReference>
<feature type="compositionally biased region" description="Basic residues" evidence="1">
    <location>
        <begin position="173"/>
        <end position="183"/>
    </location>
</feature>
<evidence type="ECO:0000313" key="4">
    <source>
        <dbReference type="Proteomes" id="UP000076871"/>
    </source>
</evidence>
<evidence type="ECO:0000313" key="3">
    <source>
        <dbReference type="EMBL" id="KZT12920.1"/>
    </source>
</evidence>
<accession>A0A165IDA2</accession>
<name>A0A165IDA2_9APHY</name>
<protein>
    <recommendedName>
        <fullName evidence="2">WKF domain-containing protein</fullName>
    </recommendedName>
</protein>
<sequence length="391" mass="43748">MSVDAMAVNDGSHTKDMRKSLKSKEKHDSGAGERNKSSRKKAKLAEAGSEATDRNLAQAAEHIKDKKRKKKDVKSAAEVAAQFVAEDSVKIDGKPRKNKRSDRNQAEQSVAEEGAARDAVTLIDKKRKKKSRKQQDSVDDVPQLLTDDDKNVGDADGQVTAQDRSEDAVDAKKTRKEKRKHKKDASEGAQETVEAEGKPMAKEKRKHKKDASEGAQQTQQAEEEPVAQEKHQRRKRKRDTDVQEDGSTTKEHKKKKRKQDPNNDESLSEQARKALHYAFTQFDDPVSWKFNKARQNWLIRNVWSARAITDEYMTLLQRYLANMKGGARDALIKSCRDMLEDQPTSDVAVGSTEQAAAKPSDVEPSNPTGDIEIKRSRASALLAVLVHEQSS</sequence>
<dbReference type="STRING" id="1314785.A0A165IDA2"/>
<gene>
    <name evidence="3" type="ORF">LAESUDRAFT_689896</name>
</gene>
<feature type="compositionally biased region" description="Basic and acidic residues" evidence="1">
    <location>
        <begin position="163"/>
        <end position="172"/>
    </location>
</feature>
<feature type="compositionally biased region" description="Basic and acidic residues" evidence="1">
    <location>
        <begin position="12"/>
        <end position="36"/>
    </location>
</feature>
<keyword evidence="4" id="KW-1185">Reference proteome</keyword>
<feature type="domain" description="WKF" evidence="2">
    <location>
        <begin position="280"/>
        <end position="338"/>
    </location>
</feature>
<evidence type="ECO:0000259" key="2">
    <source>
        <dbReference type="Pfam" id="PF10180"/>
    </source>
</evidence>
<dbReference type="InterPro" id="IPR019327">
    <property type="entry name" value="WKF"/>
</dbReference>
<dbReference type="EMBL" id="KV427605">
    <property type="protein sequence ID" value="KZT12920.1"/>
    <property type="molecule type" value="Genomic_DNA"/>
</dbReference>
<proteinExistence type="predicted"/>
<evidence type="ECO:0000256" key="1">
    <source>
        <dbReference type="SAM" id="MobiDB-lite"/>
    </source>
</evidence>
<dbReference type="PANTHER" id="PTHR22306">
    <property type="entry name" value="CHROMOSOME 7 OPEN READING FRAME 50"/>
    <property type="match status" value="1"/>
</dbReference>
<feature type="region of interest" description="Disordered" evidence="1">
    <location>
        <begin position="1"/>
        <end position="268"/>
    </location>
</feature>
<feature type="region of interest" description="Disordered" evidence="1">
    <location>
        <begin position="343"/>
        <end position="370"/>
    </location>
</feature>